<dbReference type="FunFam" id="3.40.50.300:FF:000589">
    <property type="entry name" value="ABC transporter, ATP-binding subunit"/>
    <property type="match status" value="1"/>
</dbReference>
<evidence type="ECO:0000256" key="1">
    <source>
        <dbReference type="ARBA" id="ARBA00004413"/>
    </source>
</evidence>
<dbReference type="InterPro" id="IPR050763">
    <property type="entry name" value="ABC_transporter_ATP-binding"/>
</dbReference>
<dbReference type="AlphaFoldDB" id="A0A4R4TFY5"/>
<evidence type="ECO:0000313" key="13">
    <source>
        <dbReference type="Proteomes" id="UP000295345"/>
    </source>
</evidence>
<dbReference type="GO" id="GO:1900753">
    <property type="term" value="P:doxorubicin transport"/>
    <property type="evidence" value="ECO:0007669"/>
    <property type="project" value="InterPro"/>
</dbReference>
<evidence type="ECO:0000256" key="6">
    <source>
        <dbReference type="ARBA" id="ARBA00022840"/>
    </source>
</evidence>
<dbReference type="InterPro" id="IPR003593">
    <property type="entry name" value="AAA+_ATPase"/>
</dbReference>
<dbReference type="GO" id="GO:0008559">
    <property type="term" value="F:ABC-type xenobiotic transporter activity"/>
    <property type="evidence" value="ECO:0007669"/>
    <property type="project" value="UniProtKB-EC"/>
</dbReference>
<reference evidence="12 13" key="1">
    <citation type="submission" date="2019-03" db="EMBL/GenBank/DDBJ databases">
        <title>Draft genome sequences of novel Actinobacteria.</title>
        <authorList>
            <person name="Sahin N."/>
            <person name="Ay H."/>
            <person name="Saygin H."/>
        </authorList>
    </citation>
    <scope>NUCLEOTIDE SEQUENCE [LARGE SCALE GENOMIC DNA]</scope>
    <source>
        <strain evidence="12 13">DSM 41900</strain>
    </source>
</reference>
<comment type="subcellular location">
    <subcellularLocation>
        <location evidence="1">Cell membrane</location>
        <topology evidence="1">Peripheral membrane protein</topology>
        <orientation evidence="1">Cytoplasmic side</orientation>
    </subcellularLocation>
</comment>
<dbReference type="InterPro" id="IPR017871">
    <property type="entry name" value="ABC_transporter-like_CS"/>
</dbReference>
<dbReference type="NCBIfam" id="TIGR01188">
    <property type="entry name" value="drrA"/>
    <property type="match status" value="1"/>
</dbReference>
<sequence length="335" mass="35856">MTAATEAAAEAGEYSVIAEGLRKQYGDKTAVDGLDLRVRRGTVCGLLGPNGAGKTTSVRMLSTLVRPDGGRAEVGGHDVVRRPDLVRRRIGLTGQHAAVDEILTARQNLRMFGRLFHLGHPAARARAEELLAQFSLLEAADKQVKTFSGGMRRRLDLAASMILAPEVLFLDEPTTGLDPRGRREVWDAVRGLTATGTTVLLTTHYLDEADKLSDWICVIDQGRKITEDTPAGLKRAVGGDRVEVVLADPADLPLTAGAVARVAAGGRPPETDEAELRVHAPVTEGVAALTEVARELQDAGVAVLDIGLRRPTLDEVFLRLTGGAERETTEKENAV</sequence>
<evidence type="ECO:0000256" key="10">
    <source>
        <dbReference type="ARBA" id="ARBA00049985"/>
    </source>
</evidence>
<keyword evidence="8" id="KW-0472">Membrane</keyword>
<dbReference type="Proteomes" id="UP000295345">
    <property type="component" value="Unassembled WGS sequence"/>
</dbReference>
<keyword evidence="4" id="KW-1003">Cell membrane</keyword>
<dbReference type="InterPro" id="IPR003439">
    <property type="entry name" value="ABC_transporter-like_ATP-bd"/>
</dbReference>
<dbReference type="PROSITE" id="PS50893">
    <property type="entry name" value="ABC_TRANSPORTER_2"/>
    <property type="match status" value="1"/>
</dbReference>
<dbReference type="PROSITE" id="PS00211">
    <property type="entry name" value="ABC_TRANSPORTER_1"/>
    <property type="match status" value="1"/>
</dbReference>
<accession>A0A4R4TFY5</accession>
<evidence type="ECO:0000259" key="11">
    <source>
        <dbReference type="PROSITE" id="PS50893"/>
    </source>
</evidence>
<dbReference type="InterPro" id="IPR005894">
    <property type="entry name" value="DrrA"/>
</dbReference>
<dbReference type="SUPFAM" id="SSF52540">
    <property type="entry name" value="P-loop containing nucleoside triphosphate hydrolases"/>
    <property type="match status" value="1"/>
</dbReference>
<evidence type="ECO:0000313" key="12">
    <source>
        <dbReference type="EMBL" id="TDC75196.1"/>
    </source>
</evidence>
<comment type="caution">
    <text evidence="12">The sequence shown here is derived from an EMBL/GenBank/DDBJ whole genome shotgun (WGS) entry which is preliminary data.</text>
</comment>
<dbReference type="SMART" id="SM00382">
    <property type="entry name" value="AAA"/>
    <property type="match status" value="1"/>
</dbReference>
<keyword evidence="9" id="KW-0046">Antibiotic resistance</keyword>
<dbReference type="OrthoDB" id="9804819at2"/>
<dbReference type="InterPro" id="IPR027417">
    <property type="entry name" value="P-loop_NTPase"/>
</dbReference>
<organism evidence="12 13">
    <name type="scientific">Streptomyces hainanensis</name>
    <dbReference type="NCBI Taxonomy" id="402648"/>
    <lineage>
        <taxon>Bacteria</taxon>
        <taxon>Bacillati</taxon>
        <taxon>Actinomycetota</taxon>
        <taxon>Actinomycetes</taxon>
        <taxon>Kitasatosporales</taxon>
        <taxon>Streptomycetaceae</taxon>
        <taxon>Streptomyces</taxon>
    </lineage>
</organism>
<protein>
    <recommendedName>
        <fullName evidence="2">ABC-type xenobiotic transporter</fullName>
        <ecNumber evidence="2">7.6.2.2</ecNumber>
    </recommendedName>
</protein>
<keyword evidence="7" id="KW-1278">Translocase</keyword>
<dbReference type="GO" id="GO:0016887">
    <property type="term" value="F:ATP hydrolysis activity"/>
    <property type="evidence" value="ECO:0007669"/>
    <property type="project" value="InterPro"/>
</dbReference>
<dbReference type="GO" id="GO:0005524">
    <property type="term" value="F:ATP binding"/>
    <property type="evidence" value="ECO:0007669"/>
    <property type="project" value="UniProtKB-KW"/>
</dbReference>
<evidence type="ECO:0000256" key="5">
    <source>
        <dbReference type="ARBA" id="ARBA00022741"/>
    </source>
</evidence>
<dbReference type="InterPro" id="IPR025302">
    <property type="entry name" value="DrrA1/2-like_C"/>
</dbReference>
<evidence type="ECO:0000256" key="7">
    <source>
        <dbReference type="ARBA" id="ARBA00022967"/>
    </source>
</evidence>
<evidence type="ECO:0000256" key="9">
    <source>
        <dbReference type="ARBA" id="ARBA00023251"/>
    </source>
</evidence>
<proteinExistence type="inferred from homology"/>
<dbReference type="EMBL" id="SMKI01000116">
    <property type="protein sequence ID" value="TDC75196.1"/>
    <property type="molecule type" value="Genomic_DNA"/>
</dbReference>
<keyword evidence="13" id="KW-1185">Reference proteome</keyword>
<keyword evidence="6 12" id="KW-0067">ATP-binding</keyword>
<dbReference type="Pfam" id="PF00005">
    <property type="entry name" value="ABC_tran"/>
    <property type="match status" value="1"/>
</dbReference>
<name>A0A4R4TFY5_9ACTN</name>
<comment type="similarity">
    <text evidence="10">Belongs to the ABC transporter superfamily. Drug exporter-1 (DrugE1) (TC 3.A.1.105) family.</text>
</comment>
<dbReference type="GO" id="GO:0046677">
    <property type="term" value="P:response to antibiotic"/>
    <property type="evidence" value="ECO:0007669"/>
    <property type="project" value="UniProtKB-KW"/>
</dbReference>
<dbReference type="GO" id="GO:0043215">
    <property type="term" value="P:daunorubicin transport"/>
    <property type="evidence" value="ECO:0007669"/>
    <property type="project" value="InterPro"/>
</dbReference>
<dbReference type="GO" id="GO:0005886">
    <property type="term" value="C:plasma membrane"/>
    <property type="evidence" value="ECO:0007669"/>
    <property type="project" value="UniProtKB-SubCell"/>
</dbReference>
<evidence type="ECO:0000256" key="2">
    <source>
        <dbReference type="ARBA" id="ARBA00012191"/>
    </source>
</evidence>
<dbReference type="Gene3D" id="3.40.50.300">
    <property type="entry name" value="P-loop containing nucleotide triphosphate hydrolases"/>
    <property type="match status" value="1"/>
</dbReference>
<dbReference type="RefSeq" id="WP_132818198.1">
    <property type="nucleotide sequence ID" value="NZ_SMKI01000116.1"/>
</dbReference>
<feature type="domain" description="ABC transporter" evidence="11">
    <location>
        <begin position="16"/>
        <end position="246"/>
    </location>
</feature>
<keyword evidence="5" id="KW-0547">Nucleotide-binding</keyword>
<dbReference type="PANTHER" id="PTHR42711">
    <property type="entry name" value="ABC TRANSPORTER ATP-BINDING PROTEIN"/>
    <property type="match status" value="1"/>
</dbReference>
<evidence type="ECO:0000256" key="4">
    <source>
        <dbReference type="ARBA" id="ARBA00022475"/>
    </source>
</evidence>
<evidence type="ECO:0000256" key="8">
    <source>
        <dbReference type="ARBA" id="ARBA00023136"/>
    </source>
</evidence>
<gene>
    <name evidence="12" type="ORF">E1283_13235</name>
</gene>
<dbReference type="Pfam" id="PF13732">
    <property type="entry name" value="DrrA1-3_C"/>
    <property type="match status" value="1"/>
</dbReference>
<dbReference type="PANTHER" id="PTHR42711:SF19">
    <property type="entry name" value="DOXORUBICIN RESISTANCE ATP-BINDING PROTEIN DRRA"/>
    <property type="match status" value="1"/>
</dbReference>
<evidence type="ECO:0000256" key="3">
    <source>
        <dbReference type="ARBA" id="ARBA00022448"/>
    </source>
</evidence>
<keyword evidence="3" id="KW-0813">Transport</keyword>
<dbReference type="EC" id="7.6.2.2" evidence="2"/>